<keyword evidence="1" id="KW-0245">EGF-like domain</keyword>
<feature type="domain" description="CUB" evidence="11">
    <location>
        <begin position="353"/>
        <end position="486"/>
    </location>
</feature>
<dbReference type="GO" id="GO:0008270">
    <property type="term" value="F:zinc ion binding"/>
    <property type="evidence" value="ECO:0007669"/>
    <property type="project" value="UniProtKB-UniRule"/>
</dbReference>
<feature type="domain" description="Peptidase M12A" evidence="12">
    <location>
        <begin position="98"/>
        <end position="306"/>
    </location>
</feature>
<evidence type="ECO:0000259" key="11">
    <source>
        <dbReference type="PROSITE" id="PS01180"/>
    </source>
</evidence>
<dbReference type="Gene3D" id="2.60.120.290">
    <property type="entry name" value="Spermadhesin, CUB domain"/>
    <property type="match status" value="1"/>
</dbReference>
<dbReference type="InterPro" id="IPR000859">
    <property type="entry name" value="CUB_dom"/>
</dbReference>
<keyword evidence="4 9" id="KW-0378">Hydrolase</keyword>
<dbReference type="Gene3D" id="3.40.390.10">
    <property type="entry name" value="Collagenase (Catalytic Domain)"/>
    <property type="match status" value="1"/>
</dbReference>
<dbReference type="SUPFAM" id="SSF49854">
    <property type="entry name" value="Spermadhesin, CUB domain"/>
    <property type="match status" value="1"/>
</dbReference>
<evidence type="ECO:0000256" key="6">
    <source>
        <dbReference type="ARBA" id="ARBA00023049"/>
    </source>
</evidence>
<dbReference type="PRINTS" id="PR00480">
    <property type="entry name" value="ASTACIN"/>
</dbReference>
<keyword evidence="2 9" id="KW-0645">Protease</keyword>
<evidence type="ECO:0000256" key="2">
    <source>
        <dbReference type="ARBA" id="ARBA00022670"/>
    </source>
</evidence>
<keyword evidence="13" id="KW-1185">Reference proteome</keyword>
<dbReference type="EC" id="3.4.24.-" evidence="10"/>
<dbReference type="PANTHER" id="PTHR10127:SF862">
    <property type="entry name" value="ZINC METALLOPROTEINASE NAS-27"/>
    <property type="match status" value="1"/>
</dbReference>
<dbReference type="PROSITE" id="PS01186">
    <property type="entry name" value="EGF_2"/>
    <property type="match status" value="1"/>
</dbReference>
<keyword evidence="6 9" id="KW-0482">Metalloprotease</keyword>
<name>A0A1I8AFQ5_9BILA</name>
<dbReference type="PANTHER" id="PTHR10127">
    <property type="entry name" value="DISCOIDIN, CUB, EGF, LAMININ , AND ZINC METALLOPROTEASE DOMAIN CONTAINING"/>
    <property type="match status" value="1"/>
</dbReference>
<dbReference type="WBParaSite" id="L893_g5316.t1">
    <property type="protein sequence ID" value="L893_g5316.t1"/>
    <property type="gene ID" value="L893_g5316"/>
</dbReference>
<evidence type="ECO:0000256" key="10">
    <source>
        <dbReference type="RuleBase" id="RU361183"/>
    </source>
</evidence>
<dbReference type="SUPFAM" id="SSF56436">
    <property type="entry name" value="C-type lectin-like"/>
    <property type="match status" value="1"/>
</dbReference>
<keyword evidence="7" id="KW-1015">Disulfide bond</keyword>
<feature type="binding site" evidence="9">
    <location>
        <position position="201"/>
    </location>
    <ligand>
        <name>Zn(2+)</name>
        <dbReference type="ChEBI" id="CHEBI:29105"/>
        <note>catalytic</note>
    </ligand>
</feature>
<comment type="cofactor">
    <cofactor evidence="9 10">
        <name>Zn(2+)</name>
        <dbReference type="ChEBI" id="CHEBI:29105"/>
    </cofactor>
    <text evidence="9 10">Binds 1 zinc ion per subunit.</text>
</comment>
<evidence type="ECO:0000256" key="9">
    <source>
        <dbReference type="PROSITE-ProRule" id="PRU01211"/>
    </source>
</evidence>
<proteinExistence type="predicted"/>
<dbReference type="GO" id="GO:0006508">
    <property type="term" value="P:proteolysis"/>
    <property type="evidence" value="ECO:0007669"/>
    <property type="project" value="UniProtKB-KW"/>
</dbReference>
<feature type="binding site" evidence="9">
    <location>
        <position position="205"/>
    </location>
    <ligand>
        <name>Zn(2+)</name>
        <dbReference type="ChEBI" id="CHEBI:29105"/>
        <note>catalytic</note>
    </ligand>
</feature>
<keyword evidence="3 9" id="KW-0479">Metal-binding</keyword>
<dbReference type="Proteomes" id="UP000095287">
    <property type="component" value="Unplaced"/>
</dbReference>
<evidence type="ECO:0000256" key="5">
    <source>
        <dbReference type="ARBA" id="ARBA00022833"/>
    </source>
</evidence>
<accession>A0A1I8AFQ5</accession>
<dbReference type="GO" id="GO:0004222">
    <property type="term" value="F:metalloendopeptidase activity"/>
    <property type="evidence" value="ECO:0007669"/>
    <property type="project" value="UniProtKB-UniRule"/>
</dbReference>
<sequence>MRLLAILWCLLASAFCFSNDRDRVGPDGAPLRGKELWKTELKKSMRHLPGGDPPSITEINMRSGLDEVLVEGDIVMTPDEARHYFGVDSEGRRSKRQAFQKKGEFPRSLWSNGMYYGFDKNLNKKMRDLVHAAIKFWQENTCISFHEAKTKQEVARAPVKPVVLFYHGVGCSSHVGRYPDVMNATMQGISLQADGCDKATHEIAHALGFIHEHNRWDRNEYIFVDFNGITADGAVEFHKVNKTENDNYGKQYDFGGVMHYAATDGAKVPDANTMLSYNPDYQMTIGNFIGPVYGDVYEMNMLYSCYDRCNNSGTVCKNEGKPNPNNCSVCQCPSGFGGDDCSQREASTHGLTCGDTLVASETWKTLKSTGVIGSGYPNFDRYNASDPYRCTWHITAPKGKVIAYRVIFVGALNTTVGDKHNKHCRSKCHSGGLKIKGLEKTWTPEGMRFCCKNQANKTMTTASNLLVIEAYNHVYYTDFAVKYRIKPSAPTTTPRVPSSGCPAGYDISSSSGTQCYSVNVEPKTYLEASLSCLRSNGSISLSQAADDKTMLKDIFIKEAKSSGVSRYWSGFKDGKCGIYDISLNTYTYTNCTDLSKKAGYICQFPPKPQ</sequence>
<feature type="active site" evidence="9">
    <location>
        <position position="202"/>
    </location>
</feature>
<dbReference type="SMART" id="SM00235">
    <property type="entry name" value="ZnMc"/>
    <property type="match status" value="1"/>
</dbReference>
<keyword evidence="5 9" id="KW-0862">Zinc</keyword>
<evidence type="ECO:0000256" key="7">
    <source>
        <dbReference type="ARBA" id="ARBA00023157"/>
    </source>
</evidence>
<reference evidence="14" key="1">
    <citation type="submission" date="2016-11" db="UniProtKB">
        <authorList>
            <consortium name="WormBaseParasite"/>
        </authorList>
    </citation>
    <scope>IDENTIFICATION</scope>
</reference>
<dbReference type="InterPro" id="IPR024079">
    <property type="entry name" value="MetalloPept_cat_dom_sf"/>
</dbReference>
<dbReference type="InterPro" id="IPR035914">
    <property type="entry name" value="Sperma_CUB_dom_sf"/>
</dbReference>
<evidence type="ECO:0000256" key="4">
    <source>
        <dbReference type="ARBA" id="ARBA00022801"/>
    </source>
</evidence>
<dbReference type="SUPFAM" id="SSF55486">
    <property type="entry name" value="Metalloproteases ('zincins'), catalytic domain"/>
    <property type="match status" value="1"/>
</dbReference>
<feature type="signal peptide" evidence="10">
    <location>
        <begin position="1"/>
        <end position="16"/>
    </location>
</feature>
<evidence type="ECO:0000259" key="12">
    <source>
        <dbReference type="PROSITE" id="PS51864"/>
    </source>
</evidence>
<evidence type="ECO:0000256" key="1">
    <source>
        <dbReference type="ARBA" id="ARBA00022536"/>
    </source>
</evidence>
<protein>
    <recommendedName>
        <fullName evidence="10">Metalloendopeptidase</fullName>
        <ecNumber evidence="10">3.4.24.-</ecNumber>
    </recommendedName>
</protein>
<dbReference type="PROSITE" id="PS01180">
    <property type="entry name" value="CUB"/>
    <property type="match status" value="1"/>
</dbReference>
<dbReference type="InterPro" id="IPR001506">
    <property type="entry name" value="Peptidase_M12A"/>
</dbReference>
<evidence type="ECO:0000256" key="3">
    <source>
        <dbReference type="ARBA" id="ARBA00022723"/>
    </source>
</evidence>
<dbReference type="PROSITE" id="PS51864">
    <property type="entry name" value="ASTACIN"/>
    <property type="match status" value="1"/>
</dbReference>
<dbReference type="InterPro" id="IPR006026">
    <property type="entry name" value="Peptidase_Metallo"/>
</dbReference>
<evidence type="ECO:0000313" key="13">
    <source>
        <dbReference type="Proteomes" id="UP000095287"/>
    </source>
</evidence>
<dbReference type="AlphaFoldDB" id="A0A1I8AFQ5"/>
<evidence type="ECO:0000256" key="8">
    <source>
        <dbReference type="PROSITE-ProRule" id="PRU00059"/>
    </source>
</evidence>
<feature type="binding site" evidence="9">
    <location>
        <position position="211"/>
    </location>
    <ligand>
        <name>Zn(2+)</name>
        <dbReference type="ChEBI" id="CHEBI:29105"/>
        <note>catalytic</note>
    </ligand>
</feature>
<dbReference type="InterPro" id="IPR000742">
    <property type="entry name" value="EGF"/>
</dbReference>
<comment type="caution">
    <text evidence="8">Lacks conserved residue(s) required for the propagation of feature annotation.</text>
</comment>
<dbReference type="Pfam" id="PF01400">
    <property type="entry name" value="Astacin"/>
    <property type="match status" value="1"/>
</dbReference>
<keyword evidence="10" id="KW-0732">Signal</keyword>
<feature type="chain" id="PRO_5009030018" description="Metalloendopeptidase" evidence="10">
    <location>
        <begin position="17"/>
        <end position="609"/>
    </location>
</feature>
<evidence type="ECO:0000313" key="14">
    <source>
        <dbReference type="WBParaSite" id="L893_g5316.t1"/>
    </source>
</evidence>
<dbReference type="InterPro" id="IPR016187">
    <property type="entry name" value="CTDL_fold"/>
</dbReference>
<organism evidence="13 14">
    <name type="scientific">Steinernema glaseri</name>
    <dbReference type="NCBI Taxonomy" id="37863"/>
    <lineage>
        <taxon>Eukaryota</taxon>
        <taxon>Metazoa</taxon>
        <taxon>Ecdysozoa</taxon>
        <taxon>Nematoda</taxon>
        <taxon>Chromadorea</taxon>
        <taxon>Rhabditida</taxon>
        <taxon>Tylenchina</taxon>
        <taxon>Panagrolaimomorpha</taxon>
        <taxon>Strongyloidoidea</taxon>
        <taxon>Steinernematidae</taxon>
        <taxon>Steinernema</taxon>
    </lineage>
</organism>